<keyword evidence="2" id="KW-1185">Reference proteome</keyword>
<organism evidence="1 2">
    <name type="scientific">Mucuna pruriens</name>
    <name type="common">Velvet bean</name>
    <name type="synonym">Dolichos pruriens</name>
    <dbReference type="NCBI Taxonomy" id="157652"/>
    <lineage>
        <taxon>Eukaryota</taxon>
        <taxon>Viridiplantae</taxon>
        <taxon>Streptophyta</taxon>
        <taxon>Embryophyta</taxon>
        <taxon>Tracheophyta</taxon>
        <taxon>Spermatophyta</taxon>
        <taxon>Magnoliopsida</taxon>
        <taxon>eudicotyledons</taxon>
        <taxon>Gunneridae</taxon>
        <taxon>Pentapetalae</taxon>
        <taxon>rosids</taxon>
        <taxon>fabids</taxon>
        <taxon>Fabales</taxon>
        <taxon>Fabaceae</taxon>
        <taxon>Papilionoideae</taxon>
        <taxon>50 kb inversion clade</taxon>
        <taxon>NPAAA clade</taxon>
        <taxon>indigoferoid/millettioid clade</taxon>
        <taxon>Phaseoleae</taxon>
        <taxon>Mucuna</taxon>
    </lineage>
</organism>
<protein>
    <submittedName>
        <fullName evidence="1">Uncharacterized protein</fullName>
    </submittedName>
</protein>
<name>A0A371H3N5_MUCPR</name>
<dbReference type="EMBL" id="QJKJ01003690">
    <property type="protein sequence ID" value="RDX97296.1"/>
    <property type="molecule type" value="Genomic_DNA"/>
</dbReference>
<comment type="caution">
    <text evidence="1">The sequence shown here is derived from an EMBL/GenBank/DDBJ whole genome shotgun (WGS) entry which is preliminary data.</text>
</comment>
<dbReference type="AlphaFoldDB" id="A0A371H3N5"/>
<feature type="non-terminal residue" evidence="1">
    <location>
        <position position="1"/>
    </location>
</feature>
<proteinExistence type="predicted"/>
<evidence type="ECO:0000313" key="2">
    <source>
        <dbReference type="Proteomes" id="UP000257109"/>
    </source>
</evidence>
<accession>A0A371H3N5</accession>
<reference evidence="1" key="1">
    <citation type="submission" date="2018-05" db="EMBL/GenBank/DDBJ databases">
        <title>Draft genome of Mucuna pruriens seed.</title>
        <authorList>
            <person name="Nnadi N.E."/>
            <person name="Vos R."/>
            <person name="Hasami M.H."/>
            <person name="Devisetty U.K."/>
            <person name="Aguiy J.C."/>
        </authorList>
    </citation>
    <scope>NUCLEOTIDE SEQUENCE [LARGE SCALE GENOMIC DNA]</scope>
    <source>
        <strain evidence="1">JCA_2017</strain>
    </source>
</reference>
<evidence type="ECO:0000313" key="1">
    <source>
        <dbReference type="EMBL" id="RDX97296.1"/>
    </source>
</evidence>
<gene>
    <name evidence="1" type="ORF">CR513_19954</name>
</gene>
<sequence length="106" mass="11761">MDRSMIDASSGGALMDKMPTVARHLISNMARPNQPRMMNEISTASNQRLENQLTELTSLVRQLAVSQHQPVMVAKICGICTSVEHPLICAPLFKKSSRAKQRMVEP</sequence>
<dbReference type="OrthoDB" id="1305902at2759"/>
<dbReference type="Proteomes" id="UP000257109">
    <property type="component" value="Unassembled WGS sequence"/>
</dbReference>